<dbReference type="OrthoDB" id="913535at2759"/>
<feature type="non-terminal residue" evidence="2">
    <location>
        <position position="1"/>
    </location>
</feature>
<dbReference type="PANTHER" id="PTHR46148">
    <property type="entry name" value="CHROMO DOMAIN-CONTAINING PROTEIN"/>
    <property type="match status" value="1"/>
</dbReference>
<dbReference type="RefSeq" id="XP_016499117.1">
    <property type="nucleotide sequence ID" value="XM_016643631.1"/>
</dbReference>
<dbReference type="PaxDb" id="4097-A0A1S4CD24"/>
<feature type="non-terminal residue" evidence="2">
    <location>
        <position position="156"/>
    </location>
</feature>
<dbReference type="AlphaFoldDB" id="A0A1S4CD24"/>
<gene>
    <name evidence="2" type="primary">LOC107817766</name>
</gene>
<dbReference type="STRING" id="4097.A0A1S4CD24"/>
<dbReference type="PANTHER" id="PTHR46148:SF52">
    <property type="entry name" value="OS04G0603800 PROTEIN"/>
    <property type="match status" value="1"/>
</dbReference>
<dbReference type="InterPro" id="IPR056924">
    <property type="entry name" value="SH3_Tf2-1"/>
</dbReference>
<evidence type="ECO:0000259" key="1">
    <source>
        <dbReference type="Pfam" id="PF24626"/>
    </source>
</evidence>
<protein>
    <recommendedName>
        <fullName evidence="1">Tf2-1-like SH3-like domain-containing protein</fullName>
    </recommendedName>
</protein>
<dbReference type="Pfam" id="PF24626">
    <property type="entry name" value="SH3_Tf2-1"/>
    <property type="match status" value="1"/>
</dbReference>
<name>A0A1S4CD24_TOBAC</name>
<reference evidence="2" key="1">
    <citation type="submission" date="2025-08" db="UniProtKB">
        <authorList>
            <consortium name="RefSeq"/>
        </authorList>
    </citation>
    <scope>IDENTIFICATION</scope>
</reference>
<dbReference type="KEGG" id="nta:107817766"/>
<accession>A0A1S4CD24</accession>
<sequence>QPLLPHNVNAPNIPSSHRAASFSAEWEQTLKIEWSYLVNAQDRATRHAEQNRRFAQHQAGDKVMVRTPRRNFFAKRTQDPRLLPSYIGPFSIERRIGKSTYQLNTPAWWKIHPVFHVSRLRPFQKCMEDHSERHLTAPRGTDLPAIKSLTNHYHPA</sequence>
<evidence type="ECO:0000313" key="2">
    <source>
        <dbReference type="RefSeq" id="XP_016499117.1"/>
    </source>
</evidence>
<proteinExistence type="predicted"/>
<feature type="domain" description="Tf2-1-like SH3-like" evidence="1">
    <location>
        <begin position="60"/>
        <end position="123"/>
    </location>
</feature>
<organism evidence="2">
    <name type="scientific">Nicotiana tabacum</name>
    <name type="common">Common tobacco</name>
    <dbReference type="NCBI Taxonomy" id="4097"/>
    <lineage>
        <taxon>Eukaryota</taxon>
        <taxon>Viridiplantae</taxon>
        <taxon>Streptophyta</taxon>
        <taxon>Embryophyta</taxon>
        <taxon>Tracheophyta</taxon>
        <taxon>Spermatophyta</taxon>
        <taxon>Magnoliopsida</taxon>
        <taxon>eudicotyledons</taxon>
        <taxon>Gunneridae</taxon>
        <taxon>Pentapetalae</taxon>
        <taxon>asterids</taxon>
        <taxon>lamiids</taxon>
        <taxon>Solanales</taxon>
        <taxon>Solanaceae</taxon>
        <taxon>Nicotianoideae</taxon>
        <taxon>Nicotianeae</taxon>
        <taxon>Nicotiana</taxon>
    </lineage>
</organism>